<sequence>MQEETLPSGTVLHGRYRIERVLGSGGFGHVYLAVDLVTSQQYALKEYLVTGSSGQEQLKHEATVLSQLHHPNLPAFQDAFIERGRYYVVINYIEGSDLTDLIRIARQRNEIIPIVKITDWLRAICDAVMFLHSQLPPVIHRDIKPDNIRIMTDGTAVLVDLGNAKSSADGARTLFFIRHQGTPGYAPPEQYPGGSGTDSRSDVYALGGTLYFALTTHEPPSVSVRNESMQKGRPDLPSLQEILANNPPEESPEANAARQFRLGVTKPSKPAPRHSRHVAQLGTLPLNLLNQLNYIIQKAMAMRPKDRYQTVADFANDLKKIIAALPAPPPPPRPIDPHSTQPDLPMLYEALQAAKENKTANTADSSSTSSMEPAAPATQPAGGDTCPRCNAPLASSASYCPQCGTSLNNPSKNNTSYAQIRKDISAEETMLVRPQAQAQQVIAGQRPKATPAAKPPATTSPSSTVPETPVPPISSQVKSNPGPTPRAGSTATQISPVSSPAQQSASQAQAQVPPEDLDHTQSSFLGSFQPGMKWLISALAVLIVLLVILMLFIFSLMHH</sequence>
<dbReference type="Gene3D" id="3.30.200.20">
    <property type="entry name" value="Phosphorylase Kinase, domain 1"/>
    <property type="match status" value="1"/>
</dbReference>
<keyword evidence="9" id="KW-0472">Membrane</keyword>
<feature type="domain" description="Protein kinase" evidence="10">
    <location>
        <begin position="16"/>
        <end position="322"/>
    </location>
</feature>
<keyword evidence="4 7" id="KW-0547">Nucleotide-binding</keyword>
<dbReference type="SMART" id="SM00220">
    <property type="entry name" value="S_TKc"/>
    <property type="match status" value="1"/>
</dbReference>
<evidence type="ECO:0000256" key="5">
    <source>
        <dbReference type="ARBA" id="ARBA00022777"/>
    </source>
</evidence>
<feature type="binding site" evidence="7">
    <location>
        <position position="45"/>
    </location>
    <ligand>
        <name>ATP</name>
        <dbReference type="ChEBI" id="CHEBI:30616"/>
    </ligand>
</feature>
<dbReference type="Pfam" id="PF00069">
    <property type="entry name" value="Pkinase"/>
    <property type="match status" value="1"/>
</dbReference>
<organism evidence="11 12">
    <name type="scientific">Reticulibacter mediterranei</name>
    <dbReference type="NCBI Taxonomy" id="2778369"/>
    <lineage>
        <taxon>Bacteria</taxon>
        <taxon>Bacillati</taxon>
        <taxon>Chloroflexota</taxon>
        <taxon>Ktedonobacteria</taxon>
        <taxon>Ktedonobacterales</taxon>
        <taxon>Reticulibacteraceae</taxon>
        <taxon>Reticulibacter</taxon>
    </lineage>
</organism>
<evidence type="ECO:0000256" key="1">
    <source>
        <dbReference type="ARBA" id="ARBA00010886"/>
    </source>
</evidence>
<evidence type="ECO:0000259" key="10">
    <source>
        <dbReference type="PROSITE" id="PS50011"/>
    </source>
</evidence>
<feature type="compositionally biased region" description="Low complexity" evidence="8">
    <location>
        <begin position="495"/>
        <end position="514"/>
    </location>
</feature>
<feature type="compositionally biased region" description="Polar residues" evidence="8">
    <location>
        <begin position="476"/>
        <end position="494"/>
    </location>
</feature>
<evidence type="ECO:0000256" key="7">
    <source>
        <dbReference type="PROSITE-ProRule" id="PRU10141"/>
    </source>
</evidence>
<proteinExistence type="inferred from homology"/>
<evidence type="ECO:0000313" key="11">
    <source>
        <dbReference type="EMBL" id="GHO90970.1"/>
    </source>
</evidence>
<dbReference type="PROSITE" id="PS50011">
    <property type="entry name" value="PROTEIN_KINASE_DOM"/>
    <property type="match status" value="1"/>
</dbReference>
<dbReference type="InterPro" id="IPR000719">
    <property type="entry name" value="Prot_kinase_dom"/>
</dbReference>
<dbReference type="SUPFAM" id="SSF56112">
    <property type="entry name" value="Protein kinase-like (PK-like)"/>
    <property type="match status" value="1"/>
</dbReference>
<dbReference type="CDD" id="cd14014">
    <property type="entry name" value="STKc_PknB_like"/>
    <property type="match status" value="1"/>
</dbReference>
<protein>
    <recommendedName>
        <fullName evidence="2">non-specific serine/threonine protein kinase</fullName>
        <ecNumber evidence="2">2.7.11.1</ecNumber>
    </recommendedName>
</protein>
<accession>A0A8J3N081</accession>
<keyword evidence="12" id="KW-1185">Reference proteome</keyword>
<evidence type="ECO:0000256" key="4">
    <source>
        <dbReference type="ARBA" id="ARBA00022741"/>
    </source>
</evidence>
<keyword evidence="5" id="KW-0418">Kinase</keyword>
<dbReference type="InterPro" id="IPR050660">
    <property type="entry name" value="NEK_Ser/Thr_kinase"/>
</dbReference>
<dbReference type="PANTHER" id="PTHR43671">
    <property type="entry name" value="SERINE/THREONINE-PROTEIN KINASE NEK"/>
    <property type="match status" value="1"/>
</dbReference>
<evidence type="ECO:0000256" key="2">
    <source>
        <dbReference type="ARBA" id="ARBA00012513"/>
    </source>
</evidence>
<keyword evidence="9" id="KW-0812">Transmembrane</keyword>
<evidence type="ECO:0000256" key="9">
    <source>
        <dbReference type="SAM" id="Phobius"/>
    </source>
</evidence>
<dbReference type="Gene3D" id="1.10.510.10">
    <property type="entry name" value="Transferase(Phosphotransferase) domain 1"/>
    <property type="match status" value="1"/>
</dbReference>
<feature type="compositionally biased region" description="Low complexity" evidence="8">
    <location>
        <begin position="359"/>
        <end position="378"/>
    </location>
</feature>
<keyword evidence="9" id="KW-1133">Transmembrane helix</keyword>
<dbReference type="RefSeq" id="WP_220201901.1">
    <property type="nucleotide sequence ID" value="NZ_BNJK01000001.1"/>
</dbReference>
<dbReference type="EC" id="2.7.11.1" evidence="2"/>
<feature type="transmembrane region" description="Helical" evidence="9">
    <location>
        <begin position="534"/>
        <end position="557"/>
    </location>
</feature>
<comment type="caution">
    <text evidence="11">The sequence shown here is derived from an EMBL/GenBank/DDBJ whole genome shotgun (WGS) entry which is preliminary data.</text>
</comment>
<dbReference type="PANTHER" id="PTHR43671:SF13">
    <property type="entry name" value="SERINE_THREONINE-PROTEIN KINASE NEK2"/>
    <property type="match status" value="1"/>
</dbReference>
<gene>
    <name evidence="11" type="ORF">KSF_010180</name>
</gene>
<dbReference type="AlphaFoldDB" id="A0A8J3N081"/>
<keyword evidence="3" id="KW-0808">Transferase</keyword>
<dbReference type="GO" id="GO:0005524">
    <property type="term" value="F:ATP binding"/>
    <property type="evidence" value="ECO:0007669"/>
    <property type="project" value="UniProtKB-UniRule"/>
</dbReference>
<feature type="region of interest" description="Disordered" evidence="8">
    <location>
        <begin position="355"/>
        <end position="383"/>
    </location>
</feature>
<dbReference type="GO" id="GO:0004674">
    <property type="term" value="F:protein serine/threonine kinase activity"/>
    <property type="evidence" value="ECO:0007669"/>
    <property type="project" value="UniProtKB-EC"/>
</dbReference>
<evidence type="ECO:0000256" key="6">
    <source>
        <dbReference type="ARBA" id="ARBA00022840"/>
    </source>
</evidence>
<keyword evidence="6 7" id="KW-0067">ATP-binding</keyword>
<evidence type="ECO:0000256" key="8">
    <source>
        <dbReference type="SAM" id="MobiDB-lite"/>
    </source>
</evidence>
<dbReference type="Proteomes" id="UP000597444">
    <property type="component" value="Unassembled WGS sequence"/>
</dbReference>
<dbReference type="PROSITE" id="PS00107">
    <property type="entry name" value="PROTEIN_KINASE_ATP"/>
    <property type="match status" value="1"/>
</dbReference>
<reference evidence="11" key="1">
    <citation type="submission" date="2020-10" db="EMBL/GenBank/DDBJ databases">
        <title>Taxonomic study of unclassified bacteria belonging to the class Ktedonobacteria.</title>
        <authorList>
            <person name="Yabe S."/>
            <person name="Wang C.M."/>
            <person name="Zheng Y."/>
            <person name="Sakai Y."/>
            <person name="Cavaletti L."/>
            <person name="Monciardini P."/>
            <person name="Donadio S."/>
        </authorList>
    </citation>
    <scope>NUCLEOTIDE SEQUENCE</scope>
    <source>
        <strain evidence="11">ID150040</strain>
    </source>
</reference>
<dbReference type="InterPro" id="IPR011009">
    <property type="entry name" value="Kinase-like_dom_sf"/>
</dbReference>
<feature type="region of interest" description="Disordered" evidence="8">
    <location>
        <begin position="435"/>
        <end position="518"/>
    </location>
</feature>
<evidence type="ECO:0000313" key="12">
    <source>
        <dbReference type="Proteomes" id="UP000597444"/>
    </source>
</evidence>
<name>A0A8J3N081_9CHLR</name>
<comment type="similarity">
    <text evidence="1">Belongs to the protein kinase superfamily. NEK Ser/Thr protein kinase family. NIMA subfamily.</text>
</comment>
<feature type="compositionally biased region" description="Low complexity" evidence="8">
    <location>
        <begin position="447"/>
        <end position="467"/>
    </location>
</feature>
<dbReference type="InterPro" id="IPR017441">
    <property type="entry name" value="Protein_kinase_ATP_BS"/>
</dbReference>
<dbReference type="EMBL" id="BNJK01000001">
    <property type="protein sequence ID" value="GHO90970.1"/>
    <property type="molecule type" value="Genomic_DNA"/>
</dbReference>
<evidence type="ECO:0000256" key="3">
    <source>
        <dbReference type="ARBA" id="ARBA00022679"/>
    </source>
</evidence>